<dbReference type="Proteomes" id="UP000199615">
    <property type="component" value="Unassembled WGS sequence"/>
</dbReference>
<sequence length="149" mass="15870">MLPAQRQRAAIAGRERGVLTGAAAVPDRTDGMDHMPRRQRISIGDLGVAGGAAIKAAARGEQVRTCGAMNRAVDSAAAEQRAIGGIDDRVERERRDVGDDDLKRRRADLACEGAQAAALMPLSVNSFCNSPAWNISRMMSQPPTNSPFT</sequence>
<gene>
    <name evidence="1" type="ORF">SAMN05444123_10435</name>
</gene>
<reference evidence="2" key="1">
    <citation type="submission" date="2016-10" db="EMBL/GenBank/DDBJ databases">
        <authorList>
            <person name="Varghese N."/>
            <person name="Submissions S."/>
        </authorList>
    </citation>
    <scope>NUCLEOTIDE SEQUENCE [LARGE SCALE GENOMIC DNA]</scope>
    <source>
        <strain evidence="2">DSM 123</strain>
    </source>
</reference>
<name>A0A1H8RPV5_9BRAD</name>
<organism evidence="1 2">
    <name type="scientific">Rhodopseudomonas pseudopalustris</name>
    <dbReference type="NCBI Taxonomy" id="1513892"/>
    <lineage>
        <taxon>Bacteria</taxon>
        <taxon>Pseudomonadati</taxon>
        <taxon>Pseudomonadota</taxon>
        <taxon>Alphaproteobacteria</taxon>
        <taxon>Hyphomicrobiales</taxon>
        <taxon>Nitrobacteraceae</taxon>
        <taxon>Rhodopseudomonas</taxon>
    </lineage>
</organism>
<keyword evidence="2" id="KW-1185">Reference proteome</keyword>
<proteinExistence type="predicted"/>
<evidence type="ECO:0000313" key="1">
    <source>
        <dbReference type="EMBL" id="SEO67983.1"/>
    </source>
</evidence>
<dbReference type="AlphaFoldDB" id="A0A1H8RPV5"/>
<evidence type="ECO:0000313" key="2">
    <source>
        <dbReference type="Proteomes" id="UP000199615"/>
    </source>
</evidence>
<dbReference type="EMBL" id="FODT01000004">
    <property type="protein sequence ID" value="SEO67983.1"/>
    <property type="molecule type" value="Genomic_DNA"/>
</dbReference>
<accession>A0A1H8RPV5</accession>
<protein>
    <submittedName>
        <fullName evidence="1">Uncharacterized protein</fullName>
    </submittedName>
</protein>